<dbReference type="InterPro" id="IPR036412">
    <property type="entry name" value="HAD-like_sf"/>
</dbReference>
<evidence type="ECO:0000259" key="19">
    <source>
        <dbReference type="SMART" id="SM00831"/>
    </source>
</evidence>
<comment type="subcellular location">
    <subcellularLocation>
        <location evidence="2">Cell inner membrane</location>
        <topology evidence="2">Multi-pass membrane protein</topology>
    </subcellularLocation>
</comment>
<evidence type="ECO:0000256" key="17">
    <source>
        <dbReference type="ARBA" id="ARBA00047295"/>
    </source>
</evidence>
<feature type="transmembrane region" description="Helical" evidence="18">
    <location>
        <begin position="808"/>
        <end position="829"/>
    </location>
</feature>
<dbReference type="GO" id="GO:0005886">
    <property type="term" value="C:plasma membrane"/>
    <property type="evidence" value="ECO:0007669"/>
    <property type="project" value="UniProtKB-SubCell"/>
</dbReference>
<feature type="transmembrane region" description="Helical" evidence="18">
    <location>
        <begin position="131"/>
        <end position="147"/>
    </location>
</feature>
<keyword evidence="15 18" id="KW-0472">Membrane</keyword>
<evidence type="ECO:0000256" key="11">
    <source>
        <dbReference type="ARBA" id="ARBA00022840"/>
    </source>
</evidence>
<comment type="catalytic activity">
    <reaction evidence="17">
        <text>Mg(2+)(out) + ATP + H2O = Mg(2+)(in) + ADP + phosphate + H(+)</text>
        <dbReference type="Rhea" id="RHEA:10260"/>
        <dbReference type="ChEBI" id="CHEBI:15377"/>
        <dbReference type="ChEBI" id="CHEBI:15378"/>
        <dbReference type="ChEBI" id="CHEBI:18420"/>
        <dbReference type="ChEBI" id="CHEBI:30616"/>
        <dbReference type="ChEBI" id="CHEBI:43474"/>
        <dbReference type="ChEBI" id="CHEBI:456216"/>
        <dbReference type="EC" id="7.2.2.14"/>
    </reaction>
</comment>
<gene>
    <name evidence="20" type="primary">mgtA</name>
    <name evidence="20" type="ORF">RCFBP_mp20394</name>
</gene>
<dbReference type="Gene3D" id="2.70.150.10">
    <property type="entry name" value="Calcium-transporting ATPase, cytoplasmic transduction domain A"/>
    <property type="match status" value="1"/>
</dbReference>
<feature type="transmembrane region" description="Helical" evidence="18">
    <location>
        <begin position="875"/>
        <end position="895"/>
    </location>
</feature>
<keyword evidence="7" id="KW-0997">Cell inner membrane</keyword>
<dbReference type="InterPro" id="IPR018303">
    <property type="entry name" value="ATPase_P-typ_P_site"/>
</dbReference>
<reference evidence="20" key="1">
    <citation type="journal article" date="2010" name="BMC Genomics">
        <title>Genomes of three tomato pathogens within the Ralstonia solanacearum species complex reveal significant evolutionary divergence.</title>
        <authorList>
            <person name="Remenant B."/>
            <person name="Coupat-Goutaland B."/>
            <person name="Guidot A."/>
            <person name="Cellier G."/>
            <person name="Wicker E."/>
            <person name="Allen C."/>
            <person name="Fegan M."/>
            <person name="Pruvost O."/>
            <person name="Elbaz M."/>
            <person name="Calteau A."/>
            <person name="Salvignol G."/>
            <person name="Mornico D."/>
            <person name="Mangenot S."/>
            <person name="Barbe V."/>
            <person name="Medigue C."/>
            <person name="Prior P."/>
        </authorList>
    </citation>
    <scope>NUCLEOTIDE SEQUENCE [LARGE SCALE GENOMIC DNA]</scope>
    <source>
        <strain evidence="20">CFBP2957</strain>
        <plasmid evidence="20">RCFBPv3_mp</plasmid>
    </source>
</reference>
<accession>D8P4I4</accession>
<keyword evidence="8" id="KW-0597">Phosphoprotein</keyword>
<dbReference type="SFLD" id="SFLDF00027">
    <property type="entry name" value="p-type_atpase"/>
    <property type="match status" value="1"/>
</dbReference>
<proteinExistence type="inferred from homology"/>
<name>D8P4I4_RALSL</name>
<dbReference type="GO" id="GO:0016887">
    <property type="term" value="F:ATP hydrolysis activity"/>
    <property type="evidence" value="ECO:0007669"/>
    <property type="project" value="InterPro"/>
</dbReference>
<dbReference type="NCBIfam" id="TIGR01494">
    <property type="entry name" value="ATPase_P-type"/>
    <property type="match status" value="2"/>
</dbReference>
<dbReference type="InterPro" id="IPR008250">
    <property type="entry name" value="ATPase_P-typ_transduc_dom_A_sf"/>
</dbReference>
<dbReference type="InterPro" id="IPR044492">
    <property type="entry name" value="P_typ_ATPase_HD_dom"/>
</dbReference>
<keyword evidence="9 18" id="KW-0812">Transmembrane</keyword>
<dbReference type="InterPro" id="IPR059000">
    <property type="entry name" value="ATPase_P-type_domA"/>
</dbReference>
<evidence type="ECO:0000256" key="15">
    <source>
        <dbReference type="ARBA" id="ARBA00023136"/>
    </source>
</evidence>
<dbReference type="InterPro" id="IPR006415">
    <property type="entry name" value="P-type_ATPase_IIIB"/>
</dbReference>
<dbReference type="SFLD" id="SFLDG00002">
    <property type="entry name" value="C1.7:_P-type_atpase_like"/>
    <property type="match status" value="1"/>
</dbReference>
<feature type="transmembrane region" description="Helical" evidence="18">
    <location>
        <begin position="841"/>
        <end position="863"/>
    </location>
</feature>
<dbReference type="InterPro" id="IPR006068">
    <property type="entry name" value="ATPase_P-typ_cation-transptr_C"/>
</dbReference>
<dbReference type="Gene3D" id="1.20.1110.10">
    <property type="entry name" value="Calcium-transporting ATPase, transmembrane domain"/>
    <property type="match status" value="1"/>
</dbReference>
<dbReference type="NCBIfam" id="TIGR01524">
    <property type="entry name" value="ATPase-IIIB_Mg"/>
    <property type="match status" value="1"/>
</dbReference>
<keyword evidence="20" id="KW-0378">Hydrolase</keyword>
<dbReference type="CDD" id="cd02077">
    <property type="entry name" value="P-type_ATPase_Mg"/>
    <property type="match status" value="1"/>
</dbReference>
<sequence length="906" mass="97844">MRAAQRRSCLDAPGGGLCGAQSMYRAMQSTVARFLRRPASAGPAAPANGTALRAYAQPSPDEVLHRLQTCPDGLTATQAEQRLREVGANRVADGAHHTVWSELAHRSINPLNALLLSLATISALLGDQRAAILIAVMVALSVTLGFLQEHRSNLAAEALRKMVHITATARRRTPDGSGMQLEIPIEQLVPGDIVMLSAGDMIPADLRLLSTRDLFVNQSTLTGEAMPVEKQPQPQQHPGSVGADFDLPNICFMGSAVVSGIGCGVVVLTGARTAFGGVAEMVAGQRTQTSFDQGITRFTWLMLGFIAAMAPLVLLINGLTKGDWFEAMLFAVAVAVGLTPEMLPMIVTVNLAKGAIAMSRKKVIVKRLNAIQNFGAMDVLCTDKTGTLTQDRIILKHHLDMRGEESARVLEYAYLNSFHQSGLKNLLDVAVLKHVELEEHLQAQHRFSKIDEMPFDFERRRMSVVLGRDDGTHILICKGAVEEIFAVCTRYAVDGQAHDLDAGHFAAAQTLTGDLNADGFRVVAVAYKEMPAQQTAYSVRDEADLVLLGYIAFLDPPRETAPAAIAALKASGVHVKILTGDNAIVARKICREVGIAADRVVLGAELEALPASQRDAAVEDAAVFAKVSPAQKAAIIDALQRRGHVVGFMGDGINDGPALKAADVGVSVDSAVDIAKASADIILLEKSLAVLGDGVIEGRKVFGNIVKYIKMGASSNFGNMFSVLGASVILPFLPMAPIQVLFNNLLYDFSQTAIPTDNVDDDYLVKPRRWEIRNIMKFMLMIGPISSVFDYVTYFMMLAVFHAWDKPALFQTGWFVESLLTQTLIIHVIRTAKVPLLESRASAALTTTSLVIALIGIAMPLTGLGRLLGFVPLPSLYWVGLACILAGYVLLTHWMKMWFVRRFGLD</sequence>
<dbReference type="Gene3D" id="3.40.50.1000">
    <property type="entry name" value="HAD superfamily/HAD-like"/>
    <property type="match status" value="1"/>
</dbReference>
<dbReference type="SUPFAM" id="SSF56784">
    <property type="entry name" value="HAD-like"/>
    <property type="match status" value="1"/>
</dbReference>
<dbReference type="EMBL" id="FP885907">
    <property type="protein sequence ID" value="CBJ53820.1"/>
    <property type="molecule type" value="Genomic_DNA"/>
</dbReference>
<dbReference type="EC" id="7.2.2.14" evidence="4"/>
<evidence type="ECO:0000256" key="14">
    <source>
        <dbReference type="ARBA" id="ARBA00022989"/>
    </source>
</evidence>
<geneLocation type="plasmid" evidence="20">
    <name>RCFBPv3_mp</name>
</geneLocation>
<keyword evidence="20" id="KW-0614">Plasmid</keyword>
<evidence type="ECO:0000256" key="8">
    <source>
        <dbReference type="ARBA" id="ARBA00022553"/>
    </source>
</evidence>
<dbReference type="AlphaFoldDB" id="D8P4I4"/>
<keyword evidence="14 18" id="KW-1133">Transmembrane helix</keyword>
<evidence type="ECO:0000256" key="3">
    <source>
        <dbReference type="ARBA" id="ARBA00008746"/>
    </source>
</evidence>
<organism evidence="20">
    <name type="scientific">Ralstonia solanacearum CFBP2957</name>
    <dbReference type="NCBI Taxonomy" id="859656"/>
    <lineage>
        <taxon>Bacteria</taxon>
        <taxon>Pseudomonadati</taxon>
        <taxon>Pseudomonadota</taxon>
        <taxon>Betaproteobacteria</taxon>
        <taxon>Burkholderiales</taxon>
        <taxon>Burkholderiaceae</taxon>
        <taxon>Ralstonia</taxon>
        <taxon>Ralstonia solanacearum species complex</taxon>
    </lineage>
</organism>
<dbReference type="Pfam" id="PF00690">
    <property type="entry name" value="Cation_ATPase_N"/>
    <property type="match status" value="1"/>
</dbReference>
<keyword evidence="13" id="KW-1278">Translocase</keyword>
<dbReference type="GO" id="GO:0005524">
    <property type="term" value="F:ATP binding"/>
    <property type="evidence" value="ECO:0007669"/>
    <property type="project" value="UniProtKB-KW"/>
</dbReference>
<dbReference type="InterPro" id="IPR001757">
    <property type="entry name" value="P_typ_ATPase"/>
</dbReference>
<dbReference type="InterPro" id="IPR023298">
    <property type="entry name" value="ATPase_P-typ_TM_dom_sf"/>
</dbReference>
<feature type="transmembrane region" description="Helical" evidence="18">
    <location>
        <begin position="328"/>
        <end position="352"/>
    </location>
</feature>
<evidence type="ECO:0000256" key="1">
    <source>
        <dbReference type="ARBA" id="ARBA00003954"/>
    </source>
</evidence>
<evidence type="ECO:0000256" key="18">
    <source>
        <dbReference type="SAM" id="Phobius"/>
    </source>
</evidence>
<dbReference type="Pfam" id="PF00122">
    <property type="entry name" value="E1-E2_ATPase"/>
    <property type="match status" value="1"/>
</dbReference>
<dbReference type="SUPFAM" id="SSF81653">
    <property type="entry name" value="Calcium ATPase, transduction domain A"/>
    <property type="match status" value="1"/>
</dbReference>
<evidence type="ECO:0000256" key="16">
    <source>
        <dbReference type="ARBA" id="ARBA00029806"/>
    </source>
</evidence>
<dbReference type="InterPro" id="IPR004014">
    <property type="entry name" value="ATPase_P-typ_cation-transptr_N"/>
</dbReference>
<comment type="similarity">
    <text evidence="3">Belongs to the cation transport ATPase (P-type) (TC 3.A.3) family. Type IIIB subfamily.</text>
</comment>
<evidence type="ECO:0000256" key="5">
    <source>
        <dbReference type="ARBA" id="ARBA00013555"/>
    </source>
</evidence>
<keyword evidence="6" id="KW-1003">Cell membrane</keyword>
<evidence type="ECO:0000256" key="2">
    <source>
        <dbReference type="ARBA" id="ARBA00004429"/>
    </source>
</evidence>
<dbReference type="SMART" id="SM00831">
    <property type="entry name" value="Cation_ATPase_N"/>
    <property type="match status" value="1"/>
</dbReference>
<feature type="transmembrane region" description="Helical" evidence="18">
    <location>
        <begin position="298"/>
        <end position="316"/>
    </location>
</feature>
<keyword evidence="10" id="KW-0547">Nucleotide-binding</keyword>
<evidence type="ECO:0000256" key="7">
    <source>
        <dbReference type="ARBA" id="ARBA00022519"/>
    </source>
</evidence>
<dbReference type="PRINTS" id="PR01836">
    <property type="entry name" value="MGATPASE"/>
</dbReference>
<comment type="function">
    <text evidence="1">Mediates magnesium influx to the cytosol.</text>
</comment>
<evidence type="ECO:0000256" key="12">
    <source>
        <dbReference type="ARBA" id="ARBA00022842"/>
    </source>
</evidence>
<keyword evidence="12" id="KW-0460">Magnesium</keyword>
<reference evidence="20" key="2">
    <citation type="submission" date="2010-02" db="EMBL/GenBank/DDBJ databases">
        <authorList>
            <person name="Genoscope - CEA"/>
        </authorList>
    </citation>
    <scope>NUCLEOTIDE SEQUENCE</scope>
    <source>
        <strain evidence="20">CFBP2957</strain>
        <plasmid evidence="20">RCFBPv3_mp</plasmid>
    </source>
</reference>
<dbReference type="Pfam" id="PF00689">
    <property type="entry name" value="Cation_ATPase_C"/>
    <property type="match status" value="1"/>
</dbReference>
<dbReference type="GO" id="GO:0015444">
    <property type="term" value="F:P-type magnesium transporter activity"/>
    <property type="evidence" value="ECO:0007669"/>
    <property type="project" value="UniProtKB-EC"/>
</dbReference>
<dbReference type="NCBIfam" id="NF011702">
    <property type="entry name" value="PRK15122.1"/>
    <property type="match status" value="1"/>
</dbReference>
<evidence type="ECO:0000256" key="13">
    <source>
        <dbReference type="ARBA" id="ARBA00022967"/>
    </source>
</evidence>
<feature type="transmembrane region" description="Helical" evidence="18">
    <location>
        <begin position="778"/>
        <end position="802"/>
    </location>
</feature>
<dbReference type="PANTHER" id="PTHR42861">
    <property type="entry name" value="CALCIUM-TRANSPORTING ATPASE"/>
    <property type="match status" value="1"/>
</dbReference>
<dbReference type="InterPro" id="IPR023299">
    <property type="entry name" value="ATPase_P-typ_cyto_dom_N"/>
</dbReference>
<dbReference type="SUPFAM" id="SSF81665">
    <property type="entry name" value="Calcium ATPase, transmembrane domain M"/>
    <property type="match status" value="1"/>
</dbReference>
<dbReference type="PATRIC" id="fig|859656.5.peg.4209"/>
<dbReference type="InterPro" id="IPR023214">
    <property type="entry name" value="HAD_sf"/>
</dbReference>
<evidence type="ECO:0000313" key="20">
    <source>
        <dbReference type="EMBL" id="CBJ53820.1"/>
    </source>
</evidence>
<evidence type="ECO:0000256" key="9">
    <source>
        <dbReference type="ARBA" id="ARBA00022692"/>
    </source>
</evidence>
<dbReference type="Gene3D" id="3.40.1110.10">
    <property type="entry name" value="Calcium-transporting ATPase, cytoplasmic domain N"/>
    <property type="match status" value="1"/>
</dbReference>
<protein>
    <recommendedName>
        <fullName evidence="5">Magnesium-transporting ATPase, P-type 1</fullName>
        <ecNumber evidence="4">7.2.2.14</ecNumber>
    </recommendedName>
    <alternativeName>
        <fullName evidence="16">Mg(2+) transport ATPase, P-type 1</fullName>
    </alternativeName>
</protein>
<evidence type="ECO:0000256" key="4">
    <source>
        <dbReference type="ARBA" id="ARBA00012786"/>
    </source>
</evidence>
<evidence type="ECO:0000256" key="10">
    <source>
        <dbReference type="ARBA" id="ARBA00022741"/>
    </source>
</evidence>
<evidence type="ECO:0000256" key="6">
    <source>
        <dbReference type="ARBA" id="ARBA00022475"/>
    </source>
</evidence>
<dbReference type="Pfam" id="PF13246">
    <property type="entry name" value="Cation_ATPase"/>
    <property type="match status" value="1"/>
</dbReference>
<dbReference type="SFLD" id="SFLDS00003">
    <property type="entry name" value="Haloacid_Dehalogenase"/>
    <property type="match status" value="1"/>
</dbReference>
<dbReference type="PROSITE" id="PS00154">
    <property type="entry name" value="ATPASE_E1_E2"/>
    <property type="match status" value="1"/>
</dbReference>
<feature type="domain" description="Cation-transporting P-type ATPase N-terminal" evidence="19">
    <location>
        <begin position="53"/>
        <end position="127"/>
    </location>
</feature>
<keyword evidence="11" id="KW-0067">ATP-binding</keyword>